<keyword evidence="1" id="KW-0812">Transmembrane</keyword>
<gene>
    <name evidence="2" type="ORF">JK359_32130</name>
</gene>
<dbReference type="Proteomes" id="UP000661858">
    <property type="component" value="Unassembled WGS sequence"/>
</dbReference>
<name>A0A937ER88_9ACTN</name>
<sequence length="236" mass="25668">MKATSLPSRAVRRIPDRPLRAAALLLLLAGTLSGMSHLLPAQAGVSDLVRDAGRDGSPVVHVRQTDLLEVRASWSTGFLGDKEVTHRFSELPLSPGGVRIFEDTVRREARAQGKTVTFAEDDPLSELGGISAFVPVLYWRFIPQEWLRWAVLACGLAVLAAIAFRDRPRANPGHWYVSTLLTGAGFLTYLWCEPRPLWSRTAEDPRALGGGRVTAYTLVTSAAVALTVWGLATARA</sequence>
<organism evidence="2 3">
    <name type="scientific">Streptomyces actinomycinicus</name>
    <dbReference type="NCBI Taxonomy" id="1695166"/>
    <lineage>
        <taxon>Bacteria</taxon>
        <taxon>Bacillati</taxon>
        <taxon>Actinomycetota</taxon>
        <taxon>Actinomycetes</taxon>
        <taxon>Kitasatosporales</taxon>
        <taxon>Streptomycetaceae</taxon>
        <taxon>Streptomyces</taxon>
    </lineage>
</organism>
<evidence type="ECO:0000313" key="2">
    <source>
        <dbReference type="EMBL" id="MBL1086554.1"/>
    </source>
</evidence>
<comment type="caution">
    <text evidence="2">The sequence shown here is derived from an EMBL/GenBank/DDBJ whole genome shotgun (WGS) entry which is preliminary data.</text>
</comment>
<reference evidence="2" key="1">
    <citation type="submission" date="2021-01" db="EMBL/GenBank/DDBJ databases">
        <title>WGS of actinomycetes isolated from Thailand.</title>
        <authorList>
            <person name="Thawai C."/>
        </authorList>
    </citation>
    <scope>NUCLEOTIDE SEQUENCE</scope>
    <source>
        <strain evidence="2">RCU-197</strain>
    </source>
</reference>
<dbReference type="EMBL" id="JAERRK010000023">
    <property type="protein sequence ID" value="MBL1086554.1"/>
    <property type="molecule type" value="Genomic_DNA"/>
</dbReference>
<evidence type="ECO:0000313" key="3">
    <source>
        <dbReference type="Proteomes" id="UP000661858"/>
    </source>
</evidence>
<dbReference type="RefSeq" id="WP_201843108.1">
    <property type="nucleotide sequence ID" value="NZ_JAERRK010000023.1"/>
</dbReference>
<dbReference type="AlphaFoldDB" id="A0A937ER88"/>
<keyword evidence="1" id="KW-0472">Membrane</keyword>
<feature type="transmembrane region" description="Helical" evidence="1">
    <location>
        <begin position="173"/>
        <end position="191"/>
    </location>
</feature>
<accession>A0A937ER88</accession>
<keyword evidence="3" id="KW-1185">Reference proteome</keyword>
<keyword evidence="1" id="KW-1133">Transmembrane helix</keyword>
<proteinExistence type="predicted"/>
<feature type="transmembrane region" description="Helical" evidence="1">
    <location>
        <begin position="146"/>
        <end position="164"/>
    </location>
</feature>
<protein>
    <submittedName>
        <fullName evidence="2">Uncharacterized protein</fullName>
    </submittedName>
</protein>
<feature type="transmembrane region" description="Helical" evidence="1">
    <location>
        <begin position="213"/>
        <end position="232"/>
    </location>
</feature>
<evidence type="ECO:0000256" key="1">
    <source>
        <dbReference type="SAM" id="Phobius"/>
    </source>
</evidence>